<sequence>MAADENYDLNENPFKPRHYLPSEQFSFTAVEREEVESIVMSMAPNKAPGNDKVPIHVIKTCLTVISPTITSIINASLLTSSFPSVWKNAEVVPIHKSGDHEIANNNRPISLLPVLSKICERAAYNQFSTYLLSNDRLSSKQSGNKHLHSTETSVIQTTDMILNAIDKKQLTAIVLLDMSKAFDSIDTTTLITKLEDVGASCQAIQWFQSYLTSRYQVVRIQTTLSEPLEVKSGVPQGSILGPLLFSIYVNDLPSVPQQCSPYSYVDDTKLLMSFSLQHQQRAVSEINQDLLRIRNWCFDNKLLLNPEKTKAMICGSRQMRAKLPNFRLSLLGKEIIPVTSAKDLGVILDSGMTFDSHVQATISSYQLCKISLKSLLRDVKLKYNNNRPVVIEIKDSPVKKRIIFSAPNTKSDNVDDETESQIFEESNDDTSNDEGDEFGRQQSNSSSVGSTSARLNMGIFNEIECKHVKELPFDIDSFYHFQLECDPSNIMKSSKDGQRWKTWCTSKRKEHRGVRRRARCGGSWKCPNEDCLFLRKEGSPNEVQFTNNESGEKSVLSAKKRLFLSSLKPSEAVANTPVCALKEGNTWEEIDVLAESLADSRRVQDTKAKATKSLESHRHSFDALCEFKKFCDERDPYCSKCVPNFKQTLQ</sequence>
<dbReference type="PROSITE" id="PS50878">
    <property type="entry name" value="RT_POL"/>
    <property type="match status" value="1"/>
</dbReference>
<dbReference type="InterPro" id="IPR000477">
    <property type="entry name" value="RT_dom"/>
</dbReference>
<proteinExistence type="predicted"/>
<dbReference type="Pfam" id="PF00078">
    <property type="entry name" value="RVT_1"/>
    <property type="match status" value="1"/>
</dbReference>
<dbReference type="InterPro" id="IPR043502">
    <property type="entry name" value="DNA/RNA_pol_sf"/>
</dbReference>
<reference evidence="2" key="1">
    <citation type="submission" date="2020-04" db="EMBL/GenBank/DDBJ databases">
        <authorList>
            <person name="Alioto T."/>
            <person name="Alioto T."/>
            <person name="Gomez Garrido J."/>
        </authorList>
    </citation>
    <scope>NUCLEOTIDE SEQUENCE</scope>
    <source>
        <strain evidence="2">A484AB</strain>
    </source>
</reference>
<gene>
    <name evidence="2" type="ORF">PACLA_8A044167</name>
</gene>
<protein>
    <submittedName>
        <fullName evidence="2">Uncharacterized protein</fullName>
    </submittedName>
</protein>
<dbReference type="PANTHER" id="PTHR33332">
    <property type="entry name" value="REVERSE TRANSCRIPTASE DOMAIN-CONTAINING PROTEIN"/>
    <property type="match status" value="1"/>
</dbReference>
<dbReference type="EMBL" id="CACRXK020014932">
    <property type="protein sequence ID" value="CAB4027641.1"/>
    <property type="molecule type" value="Genomic_DNA"/>
</dbReference>
<evidence type="ECO:0000313" key="3">
    <source>
        <dbReference type="Proteomes" id="UP001152795"/>
    </source>
</evidence>
<comment type="caution">
    <text evidence="2">The sequence shown here is derived from an EMBL/GenBank/DDBJ whole genome shotgun (WGS) entry which is preliminary data.</text>
</comment>
<feature type="compositionally biased region" description="Acidic residues" evidence="1">
    <location>
        <begin position="425"/>
        <end position="436"/>
    </location>
</feature>
<accession>A0A6S7JBM2</accession>
<dbReference type="CDD" id="cd01650">
    <property type="entry name" value="RT_nLTR_like"/>
    <property type="match status" value="1"/>
</dbReference>
<organism evidence="2 3">
    <name type="scientific">Paramuricea clavata</name>
    <name type="common">Red gorgonian</name>
    <name type="synonym">Violescent sea-whip</name>
    <dbReference type="NCBI Taxonomy" id="317549"/>
    <lineage>
        <taxon>Eukaryota</taxon>
        <taxon>Metazoa</taxon>
        <taxon>Cnidaria</taxon>
        <taxon>Anthozoa</taxon>
        <taxon>Octocorallia</taxon>
        <taxon>Malacalcyonacea</taxon>
        <taxon>Plexauridae</taxon>
        <taxon>Paramuricea</taxon>
    </lineage>
</organism>
<dbReference type="AlphaFoldDB" id="A0A6S7JBM2"/>
<keyword evidence="3" id="KW-1185">Reference proteome</keyword>
<name>A0A6S7JBM2_PARCT</name>
<evidence type="ECO:0000313" key="2">
    <source>
        <dbReference type="EMBL" id="CAB4027641.1"/>
    </source>
</evidence>
<evidence type="ECO:0000256" key="1">
    <source>
        <dbReference type="SAM" id="MobiDB-lite"/>
    </source>
</evidence>
<dbReference type="SUPFAM" id="SSF56672">
    <property type="entry name" value="DNA/RNA polymerases"/>
    <property type="match status" value="1"/>
</dbReference>
<dbReference type="OrthoDB" id="5987630at2759"/>
<feature type="region of interest" description="Disordered" evidence="1">
    <location>
        <begin position="409"/>
        <end position="451"/>
    </location>
</feature>
<dbReference type="Proteomes" id="UP001152795">
    <property type="component" value="Unassembled WGS sequence"/>
</dbReference>